<name>A0ABQ7V9X4_SOLTU</name>
<dbReference type="SMART" id="SM00432">
    <property type="entry name" value="MADS"/>
    <property type="match status" value="1"/>
</dbReference>
<dbReference type="Pfam" id="PF00319">
    <property type="entry name" value="SRF-TF"/>
    <property type="match status" value="1"/>
</dbReference>
<dbReference type="CDD" id="cd00120">
    <property type="entry name" value="MADS"/>
    <property type="match status" value="1"/>
</dbReference>
<keyword evidence="3" id="KW-0238">DNA-binding</keyword>
<organism evidence="7 8">
    <name type="scientific">Solanum tuberosum</name>
    <name type="common">Potato</name>
    <dbReference type="NCBI Taxonomy" id="4113"/>
    <lineage>
        <taxon>Eukaryota</taxon>
        <taxon>Viridiplantae</taxon>
        <taxon>Streptophyta</taxon>
        <taxon>Embryophyta</taxon>
        <taxon>Tracheophyta</taxon>
        <taxon>Spermatophyta</taxon>
        <taxon>Magnoliopsida</taxon>
        <taxon>eudicotyledons</taxon>
        <taxon>Gunneridae</taxon>
        <taxon>Pentapetalae</taxon>
        <taxon>asterids</taxon>
        <taxon>lamiids</taxon>
        <taxon>Solanales</taxon>
        <taxon>Solanaceae</taxon>
        <taxon>Solanoideae</taxon>
        <taxon>Solaneae</taxon>
        <taxon>Solanum</taxon>
    </lineage>
</organism>
<keyword evidence="5" id="KW-0539">Nucleus</keyword>
<dbReference type="Gene3D" id="3.40.1810.10">
    <property type="entry name" value="Transcription factor, MADS-box"/>
    <property type="match status" value="1"/>
</dbReference>
<dbReference type="InterPro" id="IPR036879">
    <property type="entry name" value="TF_MADSbox_sf"/>
</dbReference>
<dbReference type="InterPro" id="IPR050142">
    <property type="entry name" value="MADS-box/MEF2_TF"/>
</dbReference>
<keyword evidence="2" id="KW-0805">Transcription regulation</keyword>
<evidence type="ECO:0000313" key="7">
    <source>
        <dbReference type="EMBL" id="KAH0760878.1"/>
    </source>
</evidence>
<dbReference type="Proteomes" id="UP000826656">
    <property type="component" value="Unassembled WGS sequence"/>
</dbReference>
<sequence>MPRKKVKLAFIENSTARKVSYKKRQKGFLTKARELSTLCNVEIAAAIYSPHHNEPMIFPNNDFVTNTFTRFRELLELEKSKNMVTQENFTKQRIQKMEEQLRKVRKENRVRDFTNKMNEMLNGEDIPNGIHVYDLNDLSYVINQNLKQVSEAIKAKANREGLTLSTPVLPQMNPSMNIPITDASVPINNHQNYSSVSVPQSPALSEMFDWSDDLMNLDWSDLMTLLDEPSFNNVNVQDPNHNNDNL</sequence>
<dbReference type="PROSITE" id="PS50066">
    <property type="entry name" value="MADS_BOX_2"/>
    <property type="match status" value="1"/>
</dbReference>
<feature type="domain" description="MADS-box" evidence="6">
    <location>
        <begin position="1"/>
        <end position="49"/>
    </location>
</feature>
<comment type="caution">
    <text evidence="7">The sequence shown here is derived from an EMBL/GenBank/DDBJ whole genome shotgun (WGS) entry which is preliminary data.</text>
</comment>
<evidence type="ECO:0000256" key="2">
    <source>
        <dbReference type="ARBA" id="ARBA00023015"/>
    </source>
</evidence>
<reference evidence="7 8" key="1">
    <citation type="journal article" date="2021" name="bioRxiv">
        <title>Chromosome-scale and haplotype-resolved genome assembly of a tetraploid potato cultivar.</title>
        <authorList>
            <person name="Sun H."/>
            <person name="Jiao W.-B."/>
            <person name="Krause K."/>
            <person name="Campoy J.A."/>
            <person name="Goel M."/>
            <person name="Folz-Donahue K."/>
            <person name="Kukat C."/>
            <person name="Huettel B."/>
            <person name="Schneeberger K."/>
        </authorList>
    </citation>
    <scope>NUCLEOTIDE SEQUENCE [LARGE SCALE GENOMIC DNA]</scope>
    <source>
        <strain evidence="7">SolTubOtavaFocal</strain>
        <tissue evidence="7">Leaves</tissue>
    </source>
</reference>
<dbReference type="PANTHER" id="PTHR48019">
    <property type="entry name" value="SERUM RESPONSE FACTOR HOMOLOG"/>
    <property type="match status" value="1"/>
</dbReference>
<dbReference type="SUPFAM" id="SSF55455">
    <property type="entry name" value="SRF-like"/>
    <property type="match status" value="1"/>
</dbReference>
<protein>
    <recommendedName>
        <fullName evidence="6">MADS-box domain-containing protein</fullName>
    </recommendedName>
</protein>
<evidence type="ECO:0000256" key="1">
    <source>
        <dbReference type="ARBA" id="ARBA00004123"/>
    </source>
</evidence>
<proteinExistence type="predicted"/>
<gene>
    <name evidence="7" type="ORF">KY290_016951</name>
</gene>
<evidence type="ECO:0000256" key="3">
    <source>
        <dbReference type="ARBA" id="ARBA00023125"/>
    </source>
</evidence>
<dbReference type="PRINTS" id="PR00404">
    <property type="entry name" value="MADSDOMAIN"/>
</dbReference>
<evidence type="ECO:0000256" key="5">
    <source>
        <dbReference type="ARBA" id="ARBA00023242"/>
    </source>
</evidence>
<keyword evidence="4" id="KW-0804">Transcription</keyword>
<evidence type="ECO:0000256" key="4">
    <source>
        <dbReference type="ARBA" id="ARBA00023163"/>
    </source>
</evidence>
<evidence type="ECO:0000259" key="6">
    <source>
        <dbReference type="PROSITE" id="PS50066"/>
    </source>
</evidence>
<keyword evidence="8" id="KW-1185">Reference proteome</keyword>
<dbReference type="EMBL" id="JAIVGD010000013">
    <property type="protein sequence ID" value="KAH0760878.1"/>
    <property type="molecule type" value="Genomic_DNA"/>
</dbReference>
<accession>A0ABQ7V9X4</accession>
<comment type="subcellular location">
    <subcellularLocation>
        <location evidence="1">Nucleus</location>
    </subcellularLocation>
</comment>
<dbReference type="InterPro" id="IPR002100">
    <property type="entry name" value="TF_MADSbox"/>
</dbReference>
<evidence type="ECO:0000313" key="8">
    <source>
        <dbReference type="Proteomes" id="UP000826656"/>
    </source>
</evidence>